<dbReference type="SMART" id="SM00382">
    <property type="entry name" value="AAA"/>
    <property type="match status" value="1"/>
</dbReference>
<evidence type="ECO:0000313" key="15">
    <source>
        <dbReference type="Proteomes" id="UP000287188"/>
    </source>
</evidence>
<evidence type="ECO:0000256" key="5">
    <source>
        <dbReference type="ARBA" id="ARBA00022741"/>
    </source>
</evidence>
<accession>A0A402ASV7</accession>
<name>A0A402ASV7_9CHLR</name>
<dbReference type="OrthoDB" id="9762778at2"/>
<dbReference type="RefSeq" id="WP_126554793.1">
    <property type="nucleotide sequence ID" value="NZ_BIFS01000002.1"/>
</dbReference>
<keyword evidence="2" id="KW-0813">Transport</keyword>
<dbReference type="PROSITE" id="PS50990">
    <property type="entry name" value="PEPTIDASE_C39"/>
    <property type="match status" value="1"/>
</dbReference>
<dbReference type="InterPro" id="IPR039421">
    <property type="entry name" value="Type_1_exporter"/>
</dbReference>
<feature type="transmembrane region" description="Helical" evidence="10">
    <location>
        <begin position="181"/>
        <end position="208"/>
    </location>
</feature>
<dbReference type="Gene3D" id="3.40.50.300">
    <property type="entry name" value="P-loop containing nucleotide triphosphate hydrolases"/>
    <property type="match status" value="1"/>
</dbReference>
<dbReference type="PROSITE" id="PS50929">
    <property type="entry name" value="ABC_TM1F"/>
    <property type="match status" value="1"/>
</dbReference>
<keyword evidence="4 10" id="KW-0812">Transmembrane</keyword>
<dbReference type="InterPro" id="IPR017871">
    <property type="entry name" value="ABC_transporter-like_CS"/>
</dbReference>
<dbReference type="EMBL" id="BIFS01000002">
    <property type="protein sequence ID" value="GCE22200.1"/>
    <property type="molecule type" value="Genomic_DNA"/>
</dbReference>
<evidence type="ECO:0000256" key="3">
    <source>
        <dbReference type="ARBA" id="ARBA00022475"/>
    </source>
</evidence>
<gene>
    <name evidence="14" type="ORF">KDK_60000</name>
</gene>
<dbReference type="InterPro" id="IPR003439">
    <property type="entry name" value="ABC_transporter-like_ATP-bd"/>
</dbReference>
<evidence type="ECO:0000256" key="7">
    <source>
        <dbReference type="ARBA" id="ARBA00022840"/>
    </source>
</evidence>
<evidence type="ECO:0000259" key="13">
    <source>
        <dbReference type="PROSITE" id="PS50990"/>
    </source>
</evidence>
<dbReference type="InterPro" id="IPR036640">
    <property type="entry name" value="ABC1_TM_sf"/>
</dbReference>
<dbReference type="AlphaFoldDB" id="A0A402ASV7"/>
<dbReference type="InterPro" id="IPR003593">
    <property type="entry name" value="AAA+_ATPase"/>
</dbReference>
<keyword evidence="6" id="KW-0645">Protease</keyword>
<organism evidence="14 15">
    <name type="scientific">Dictyobacter kobayashii</name>
    <dbReference type="NCBI Taxonomy" id="2014872"/>
    <lineage>
        <taxon>Bacteria</taxon>
        <taxon>Bacillati</taxon>
        <taxon>Chloroflexota</taxon>
        <taxon>Ktedonobacteria</taxon>
        <taxon>Ktedonobacterales</taxon>
        <taxon>Dictyobacteraceae</taxon>
        <taxon>Dictyobacter</taxon>
    </lineage>
</organism>
<evidence type="ECO:0000256" key="8">
    <source>
        <dbReference type="ARBA" id="ARBA00022989"/>
    </source>
</evidence>
<evidence type="ECO:0000256" key="1">
    <source>
        <dbReference type="ARBA" id="ARBA00004651"/>
    </source>
</evidence>
<evidence type="ECO:0000256" key="6">
    <source>
        <dbReference type="ARBA" id="ARBA00022807"/>
    </source>
</evidence>
<evidence type="ECO:0000259" key="12">
    <source>
        <dbReference type="PROSITE" id="PS50929"/>
    </source>
</evidence>
<dbReference type="PANTHER" id="PTHR24221">
    <property type="entry name" value="ATP-BINDING CASSETTE SUB-FAMILY B"/>
    <property type="match status" value="1"/>
</dbReference>
<reference evidence="15" key="1">
    <citation type="submission" date="2018-12" db="EMBL/GenBank/DDBJ databases">
        <title>Tengunoibacter tsumagoiensis gen. nov., sp. nov., Dictyobacter kobayashii sp. nov., D. alpinus sp. nov., and D. joshuensis sp. nov. and description of Dictyobacteraceae fam. nov. within the order Ktedonobacterales isolated from Tengu-no-mugimeshi.</title>
        <authorList>
            <person name="Wang C.M."/>
            <person name="Zheng Y."/>
            <person name="Sakai Y."/>
            <person name="Toyoda A."/>
            <person name="Minakuchi Y."/>
            <person name="Abe K."/>
            <person name="Yokota A."/>
            <person name="Yabe S."/>
        </authorList>
    </citation>
    <scope>NUCLEOTIDE SEQUENCE [LARGE SCALE GENOMIC DNA]</scope>
    <source>
        <strain evidence="15">Uno11</strain>
    </source>
</reference>
<dbReference type="GO" id="GO:0006508">
    <property type="term" value="P:proteolysis"/>
    <property type="evidence" value="ECO:0007669"/>
    <property type="project" value="InterPro"/>
</dbReference>
<feature type="transmembrane region" description="Helical" evidence="10">
    <location>
        <begin position="329"/>
        <end position="349"/>
    </location>
</feature>
<dbReference type="GO" id="GO:0016887">
    <property type="term" value="F:ATP hydrolysis activity"/>
    <property type="evidence" value="ECO:0007669"/>
    <property type="project" value="InterPro"/>
</dbReference>
<keyword evidence="8 10" id="KW-1133">Transmembrane helix</keyword>
<dbReference type="InterPro" id="IPR027417">
    <property type="entry name" value="P-loop_NTPase"/>
</dbReference>
<dbReference type="GO" id="GO:0140359">
    <property type="term" value="F:ABC-type transporter activity"/>
    <property type="evidence" value="ECO:0007669"/>
    <property type="project" value="InterPro"/>
</dbReference>
<evidence type="ECO:0000256" key="10">
    <source>
        <dbReference type="SAM" id="Phobius"/>
    </source>
</evidence>
<dbReference type="CDD" id="cd18779">
    <property type="entry name" value="ABC_6TM_T1SS_like"/>
    <property type="match status" value="1"/>
</dbReference>
<sequence length="766" mass="84995">MEQYPLRTKSKVNFYKILLLALWQFLGTYLKNRRRVPELIQMGSTECGSAALAMILQYYGCYASVAEVRDRCGVGRDGLSALTIVKTARDYGLRVRAVSVQESTKLRLAKLPCIVYWEFSHFLVVERIGQKYIEVVDPAFGRKWLTPQEFDHGFTGIAILMEPGMQFQSRGPMARLSLRSYLLSSLSSLGILTQILLASLLLQLLGLAMPLLTQVVVDQIIPLKFDDLMLLLGAGLAMIVLAQLIIALLRSLLLVYLQAHIDSKMMLGFFEHILALPYPFFQQRSTGDLLARLSGNTFIRDIVTAQLTSTILDGSFVLIYLIIILWQSWLFGGIVFTLGALQVVLLLITRRRTHYLSQRELAAQGKAQGTAAETLSGIVTLKSMGAEQRAFDDWANRFFEQLDLSVRRGQLSSVVDATMSALRLLAPLLLLWIGVFQVLKGTLPLGEMLALNSLGLSFLAPLTSLATNAQRLQIAQSYLDRIADVIEAEVEQVPHTVEHPPKLSGRLEITNLAFRYDPNAPFVLHDINLLVEPGQKIAIVGPTGSGKSTLGKLLLGLYQPTSGQILYDERSFQQLNYRDVRAQWGAVLQESFIFSGSIRHNITFNRQDMSLDEVMEIAKLAAIHEDVMRMPMKYDTLVAEAGNALSGGQRQRLALARALASDPRMLLLDEATSHLDVATEQRVAANLNALSCTRIVIAHRLSTIYDADLIIVLNQGKIVERGSHNELLALNGHYTSLVRSQIEMESGGHPPFITFATSESGKGESL</sequence>
<feature type="transmembrane region" description="Helical" evidence="10">
    <location>
        <begin position="12"/>
        <end position="30"/>
    </location>
</feature>
<dbReference type="InterPro" id="IPR011527">
    <property type="entry name" value="ABC1_TM_dom"/>
</dbReference>
<dbReference type="GO" id="GO:0005886">
    <property type="term" value="C:plasma membrane"/>
    <property type="evidence" value="ECO:0007669"/>
    <property type="project" value="UniProtKB-SubCell"/>
</dbReference>
<comment type="subcellular location">
    <subcellularLocation>
        <location evidence="1">Cell membrane</location>
        <topology evidence="1">Multi-pass membrane protein</topology>
    </subcellularLocation>
</comment>
<keyword evidence="9 10" id="KW-0472">Membrane</keyword>
<dbReference type="InterPro" id="IPR005074">
    <property type="entry name" value="Peptidase_C39"/>
</dbReference>
<evidence type="ECO:0000256" key="4">
    <source>
        <dbReference type="ARBA" id="ARBA00022692"/>
    </source>
</evidence>
<dbReference type="FunFam" id="3.40.50.300:FF:000299">
    <property type="entry name" value="ABC transporter ATP-binding protein/permease"/>
    <property type="match status" value="1"/>
</dbReference>
<dbReference type="PANTHER" id="PTHR24221:SF606">
    <property type="entry name" value="COLICIN V SECRETION-PROCESSING ATP-BINDING PROTEIN"/>
    <property type="match status" value="1"/>
</dbReference>
<keyword evidence="7" id="KW-0067">ATP-binding</keyword>
<dbReference type="PROSITE" id="PS50893">
    <property type="entry name" value="ABC_TRANSPORTER_2"/>
    <property type="match status" value="1"/>
</dbReference>
<evidence type="ECO:0000256" key="2">
    <source>
        <dbReference type="ARBA" id="ARBA00022448"/>
    </source>
</evidence>
<feature type="domain" description="ABC transporter" evidence="11">
    <location>
        <begin position="507"/>
        <end position="740"/>
    </location>
</feature>
<keyword evidence="15" id="KW-1185">Reference proteome</keyword>
<dbReference type="Pfam" id="PF03412">
    <property type="entry name" value="Peptidase_C39"/>
    <property type="match status" value="1"/>
</dbReference>
<protein>
    <submittedName>
        <fullName evidence="14">NHLP family bacteriocin export ABC transporter peptidase/permease/ATPase</fullName>
    </submittedName>
</protein>
<dbReference type="SUPFAM" id="SSF90123">
    <property type="entry name" value="ABC transporter transmembrane region"/>
    <property type="match status" value="1"/>
</dbReference>
<evidence type="ECO:0000313" key="14">
    <source>
        <dbReference type="EMBL" id="GCE22200.1"/>
    </source>
</evidence>
<comment type="caution">
    <text evidence="14">The sequence shown here is derived from an EMBL/GenBank/DDBJ whole genome shotgun (WGS) entry which is preliminary data.</text>
</comment>
<feature type="domain" description="Peptidase C39" evidence="13">
    <location>
        <begin position="41"/>
        <end position="161"/>
    </location>
</feature>
<dbReference type="GO" id="GO:0005524">
    <property type="term" value="F:ATP binding"/>
    <property type="evidence" value="ECO:0007669"/>
    <property type="project" value="UniProtKB-KW"/>
</dbReference>
<dbReference type="Pfam" id="PF00664">
    <property type="entry name" value="ABC_membrane"/>
    <property type="match status" value="1"/>
</dbReference>
<keyword evidence="6" id="KW-0788">Thiol protease</keyword>
<feature type="transmembrane region" description="Helical" evidence="10">
    <location>
        <begin position="414"/>
        <end position="436"/>
    </location>
</feature>
<keyword evidence="5" id="KW-0547">Nucleotide-binding</keyword>
<dbReference type="GO" id="GO:0008234">
    <property type="term" value="F:cysteine-type peptidase activity"/>
    <property type="evidence" value="ECO:0007669"/>
    <property type="project" value="UniProtKB-KW"/>
</dbReference>
<keyword evidence="3" id="KW-1003">Cell membrane</keyword>
<proteinExistence type="predicted"/>
<dbReference type="Proteomes" id="UP000287188">
    <property type="component" value="Unassembled WGS sequence"/>
</dbReference>
<dbReference type="GO" id="GO:0034040">
    <property type="term" value="F:ATPase-coupled lipid transmembrane transporter activity"/>
    <property type="evidence" value="ECO:0007669"/>
    <property type="project" value="TreeGrafter"/>
</dbReference>
<dbReference type="Pfam" id="PF00005">
    <property type="entry name" value="ABC_tran"/>
    <property type="match status" value="1"/>
</dbReference>
<dbReference type="Gene3D" id="1.20.1560.10">
    <property type="entry name" value="ABC transporter type 1, transmembrane domain"/>
    <property type="match status" value="1"/>
</dbReference>
<feature type="domain" description="ABC transmembrane type-1" evidence="12">
    <location>
        <begin position="195"/>
        <end position="473"/>
    </location>
</feature>
<dbReference type="Gene3D" id="3.90.70.10">
    <property type="entry name" value="Cysteine proteinases"/>
    <property type="match status" value="1"/>
</dbReference>
<dbReference type="SUPFAM" id="SSF52540">
    <property type="entry name" value="P-loop containing nucleoside triphosphate hydrolases"/>
    <property type="match status" value="1"/>
</dbReference>
<evidence type="ECO:0000256" key="9">
    <source>
        <dbReference type="ARBA" id="ARBA00023136"/>
    </source>
</evidence>
<evidence type="ECO:0000259" key="11">
    <source>
        <dbReference type="PROSITE" id="PS50893"/>
    </source>
</evidence>
<keyword evidence="6" id="KW-0378">Hydrolase</keyword>
<feature type="transmembrane region" description="Helical" evidence="10">
    <location>
        <begin position="228"/>
        <end position="257"/>
    </location>
</feature>
<feature type="transmembrane region" description="Helical" evidence="10">
    <location>
        <begin position="302"/>
        <end position="323"/>
    </location>
</feature>
<dbReference type="PROSITE" id="PS00211">
    <property type="entry name" value="ABC_TRANSPORTER_1"/>
    <property type="match status" value="1"/>
</dbReference>